<evidence type="ECO:0000313" key="4">
    <source>
        <dbReference type="EMBL" id="AVO49584.1"/>
    </source>
</evidence>
<accession>A0A2R3QD23</accession>
<name>A0A2R3QD23_9BURK</name>
<organism evidence="4 5">
    <name type="scientific">Melaminivora suipulveris</name>
    <dbReference type="NCBI Taxonomy" id="2109913"/>
    <lineage>
        <taxon>Bacteria</taxon>
        <taxon>Pseudomonadati</taxon>
        <taxon>Pseudomonadota</taxon>
        <taxon>Betaproteobacteria</taxon>
        <taxon>Burkholderiales</taxon>
        <taxon>Comamonadaceae</taxon>
        <taxon>Melaminivora</taxon>
    </lineage>
</organism>
<keyword evidence="5" id="KW-1185">Reference proteome</keyword>
<dbReference type="PANTHER" id="PTHR30055:SF235">
    <property type="entry name" value="TRANSCRIPTIONAL REGULATORY PROTEIN"/>
    <property type="match status" value="1"/>
</dbReference>
<dbReference type="EMBL" id="CP027667">
    <property type="protein sequence ID" value="AVO49584.1"/>
    <property type="molecule type" value="Genomic_DNA"/>
</dbReference>
<dbReference type="InterPro" id="IPR009057">
    <property type="entry name" value="Homeodomain-like_sf"/>
</dbReference>
<sequence>MSTAPPDPAACPACPDTPPDAQPARTRLLLAALKLFAAHGYDRTSIRAIAAEAQTNVAAVSYYFGDKAALHAALFADPFGSLAALVPDFTRPGLSLRAALQRFFHGALAPLHHGELAQQMVRLYLRQMLEPADQRQPVAEHDVDVSTRAIAALLQRHLKLPAPDDDLQRLACAVSGLAFQVWCQQEMLAAHQPQLLATPQALHCWAERLTDYALAMVAAERRRLRAAAAPAPSPHNPPAP</sequence>
<evidence type="ECO:0000259" key="3">
    <source>
        <dbReference type="PROSITE" id="PS50977"/>
    </source>
</evidence>
<protein>
    <submittedName>
        <fullName evidence="4">DUF1956 domain-containing protein</fullName>
    </submittedName>
</protein>
<dbReference type="RefSeq" id="WP_106684016.1">
    <property type="nucleotide sequence ID" value="NZ_CP027667.1"/>
</dbReference>
<evidence type="ECO:0000313" key="5">
    <source>
        <dbReference type="Proteomes" id="UP000237925"/>
    </source>
</evidence>
<dbReference type="SUPFAM" id="SSF46689">
    <property type="entry name" value="Homeodomain-like"/>
    <property type="match status" value="1"/>
</dbReference>
<feature type="domain" description="HTH tetR-type" evidence="3">
    <location>
        <begin position="22"/>
        <end position="82"/>
    </location>
</feature>
<dbReference type="KEGG" id="mela:C6568_10125"/>
<dbReference type="Gene3D" id="1.10.357.10">
    <property type="entry name" value="Tetracycline Repressor, domain 2"/>
    <property type="match status" value="1"/>
</dbReference>
<gene>
    <name evidence="4" type="ORF">C6568_10125</name>
</gene>
<dbReference type="GO" id="GO:0000976">
    <property type="term" value="F:transcription cis-regulatory region binding"/>
    <property type="evidence" value="ECO:0007669"/>
    <property type="project" value="TreeGrafter"/>
</dbReference>
<dbReference type="InterPro" id="IPR015292">
    <property type="entry name" value="Tscrpt_reg_YbiH_C"/>
</dbReference>
<dbReference type="PROSITE" id="PS50977">
    <property type="entry name" value="HTH_TETR_2"/>
    <property type="match status" value="1"/>
</dbReference>
<dbReference type="InterPro" id="IPR001647">
    <property type="entry name" value="HTH_TetR"/>
</dbReference>
<keyword evidence="1 2" id="KW-0238">DNA-binding</keyword>
<evidence type="ECO:0000256" key="1">
    <source>
        <dbReference type="ARBA" id="ARBA00023125"/>
    </source>
</evidence>
<dbReference type="PANTHER" id="PTHR30055">
    <property type="entry name" value="HTH-TYPE TRANSCRIPTIONAL REGULATOR RUTR"/>
    <property type="match status" value="1"/>
</dbReference>
<dbReference type="OrthoDB" id="9789566at2"/>
<dbReference type="AlphaFoldDB" id="A0A2R3QD23"/>
<reference evidence="4 5" key="1">
    <citation type="submission" date="2018-03" db="EMBL/GenBank/DDBJ databases">
        <title>Genome sequencing of Melaminivora sp.</title>
        <authorList>
            <person name="Kim S.-J."/>
            <person name="Heo J."/>
            <person name="Ahn J.-H."/>
            <person name="Kwon S.-W."/>
        </authorList>
    </citation>
    <scope>NUCLEOTIDE SEQUENCE [LARGE SCALE GENOMIC DNA]</scope>
    <source>
        <strain evidence="4 5">SC2-9</strain>
    </source>
</reference>
<dbReference type="Pfam" id="PF00440">
    <property type="entry name" value="TetR_N"/>
    <property type="match status" value="1"/>
</dbReference>
<dbReference type="GO" id="GO:0003700">
    <property type="term" value="F:DNA-binding transcription factor activity"/>
    <property type="evidence" value="ECO:0007669"/>
    <property type="project" value="TreeGrafter"/>
</dbReference>
<dbReference type="Pfam" id="PF09209">
    <property type="entry name" value="CecR_C"/>
    <property type="match status" value="1"/>
</dbReference>
<feature type="DNA-binding region" description="H-T-H motif" evidence="2">
    <location>
        <begin position="45"/>
        <end position="64"/>
    </location>
</feature>
<proteinExistence type="predicted"/>
<dbReference type="Proteomes" id="UP000237925">
    <property type="component" value="Chromosome"/>
</dbReference>
<dbReference type="InterPro" id="IPR050109">
    <property type="entry name" value="HTH-type_TetR-like_transc_reg"/>
</dbReference>
<evidence type="ECO:0000256" key="2">
    <source>
        <dbReference type="PROSITE-ProRule" id="PRU00335"/>
    </source>
</evidence>